<dbReference type="OrthoDB" id="264354at2759"/>
<feature type="region of interest" description="Disordered" evidence="1">
    <location>
        <begin position="102"/>
        <end position="182"/>
    </location>
</feature>
<evidence type="ECO:0000313" key="3">
    <source>
        <dbReference type="EMBL" id="QDS70360.1"/>
    </source>
</evidence>
<dbReference type="GO" id="GO:0005730">
    <property type="term" value="C:nucleolus"/>
    <property type="evidence" value="ECO:0007669"/>
    <property type="project" value="TreeGrafter"/>
</dbReference>
<dbReference type="PROSITE" id="PS50833">
    <property type="entry name" value="BRIX"/>
    <property type="match status" value="1"/>
</dbReference>
<reference evidence="3 4" key="1">
    <citation type="submission" date="2019-07" db="EMBL/GenBank/DDBJ databases">
        <title>Finished genome of Venturia effusa.</title>
        <authorList>
            <person name="Young C.A."/>
            <person name="Cox M.P."/>
            <person name="Ganley A.R.D."/>
            <person name="David W.J."/>
        </authorList>
    </citation>
    <scope>NUCLEOTIDE SEQUENCE [LARGE SCALE GENOMIC DNA]</scope>
    <source>
        <strain evidence="4">albino</strain>
    </source>
</reference>
<feature type="compositionally biased region" description="Low complexity" evidence="1">
    <location>
        <begin position="172"/>
        <end position="182"/>
    </location>
</feature>
<evidence type="ECO:0000313" key="4">
    <source>
        <dbReference type="Proteomes" id="UP000316270"/>
    </source>
</evidence>
<dbReference type="InterPro" id="IPR044281">
    <property type="entry name" value="IMP4/RPF1"/>
</dbReference>
<dbReference type="GO" id="GO:0000470">
    <property type="term" value="P:maturation of LSU-rRNA"/>
    <property type="evidence" value="ECO:0007669"/>
    <property type="project" value="TreeGrafter"/>
</dbReference>
<dbReference type="SUPFAM" id="SSF52954">
    <property type="entry name" value="Class II aaRS ABD-related"/>
    <property type="match status" value="1"/>
</dbReference>
<dbReference type="GO" id="GO:0000460">
    <property type="term" value="P:maturation of 5.8S rRNA"/>
    <property type="evidence" value="ECO:0007669"/>
    <property type="project" value="TreeGrafter"/>
</dbReference>
<protein>
    <recommendedName>
        <fullName evidence="2">Brix domain-containing protein</fullName>
    </recommendedName>
</protein>
<dbReference type="FunFam" id="3.40.50.10480:FF:000005">
    <property type="entry name" value="Similar to RNA processing factor 1"/>
    <property type="match status" value="1"/>
</dbReference>
<proteinExistence type="predicted"/>
<feature type="compositionally biased region" description="Basic and acidic residues" evidence="1">
    <location>
        <begin position="15"/>
        <end position="56"/>
    </location>
</feature>
<sequence>MPSINPKSALPYKSANKDRRRDFHIKQKKARDQLQREKRFARKKLEDKNPELREARLAANKPITIDSKRKYDDEGEEGDNIFGRSVDLSALAKRRRLEELQELDDAAEANAEEEENDEDEDIEAADEVERSQKADQEEGGDNNSEADSMLGDSDEEEESAFKKPSIPMRPRAGSTAASVASTARTDLTPEAIAAKFPTLFAEQTDNPKVLITTSINSTLHKVWLSESAMGFAFNHDQEAEMLEELIPNSAYVRRSNHRFGHKFSVREIAKFASNRNFTTMVVLMEDQKRPAGLDIIRLPEGPHLHYSLSNWIDGKKLPGHGKAMDFYPEIILNNFTTALGLVTGRIFQQLFPIKPELQGRQVVTLHNQRDFIFFRRHRYAFREKRAREQAVLGPDGKPLPGVEDIKAGLQELGPRFTLKLRRVDKGIQRASGQEWEWKGKTDRVRTKFQL</sequence>
<organism evidence="3 4">
    <name type="scientific">Venturia effusa</name>
    <dbReference type="NCBI Taxonomy" id="50376"/>
    <lineage>
        <taxon>Eukaryota</taxon>
        <taxon>Fungi</taxon>
        <taxon>Dikarya</taxon>
        <taxon>Ascomycota</taxon>
        <taxon>Pezizomycotina</taxon>
        <taxon>Dothideomycetes</taxon>
        <taxon>Pleosporomycetidae</taxon>
        <taxon>Venturiales</taxon>
        <taxon>Venturiaceae</taxon>
        <taxon>Venturia</taxon>
    </lineage>
</organism>
<keyword evidence="4" id="KW-1185">Reference proteome</keyword>
<dbReference type="EMBL" id="CP042188">
    <property type="protein sequence ID" value="QDS70360.1"/>
    <property type="molecule type" value="Genomic_DNA"/>
</dbReference>
<dbReference type="Gene3D" id="3.40.50.10480">
    <property type="entry name" value="Probable brix-domain ribosomal biogenesis protein"/>
    <property type="match status" value="1"/>
</dbReference>
<dbReference type="Pfam" id="PF04427">
    <property type="entry name" value="Brix"/>
    <property type="match status" value="1"/>
</dbReference>
<accession>A0A517L402</accession>
<dbReference type="PANTHER" id="PTHR22734:SF3">
    <property type="entry name" value="RIBOSOME PRODUCTION FACTOR 1"/>
    <property type="match status" value="1"/>
</dbReference>
<feature type="compositionally biased region" description="Basic and acidic residues" evidence="1">
    <location>
        <begin position="127"/>
        <end position="136"/>
    </location>
</feature>
<name>A0A517L402_9PEZI</name>
<dbReference type="STRING" id="50376.A0A517L402"/>
<feature type="compositionally biased region" description="Acidic residues" evidence="1">
    <location>
        <begin position="102"/>
        <end position="126"/>
    </location>
</feature>
<evidence type="ECO:0000259" key="2">
    <source>
        <dbReference type="PROSITE" id="PS50833"/>
    </source>
</evidence>
<feature type="domain" description="Brix" evidence="2">
    <location>
        <begin position="207"/>
        <end position="429"/>
    </location>
</feature>
<dbReference type="Proteomes" id="UP000316270">
    <property type="component" value="Chromosome 4"/>
</dbReference>
<dbReference type="InterPro" id="IPR007109">
    <property type="entry name" value="Brix"/>
</dbReference>
<dbReference type="SMART" id="SM00879">
    <property type="entry name" value="Brix"/>
    <property type="match status" value="1"/>
</dbReference>
<dbReference type="AlphaFoldDB" id="A0A517L402"/>
<evidence type="ECO:0000256" key="1">
    <source>
        <dbReference type="SAM" id="MobiDB-lite"/>
    </source>
</evidence>
<feature type="region of interest" description="Disordered" evidence="1">
    <location>
        <begin position="1"/>
        <end position="88"/>
    </location>
</feature>
<gene>
    <name evidence="3" type="ORF">FKW77_009034</name>
</gene>
<dbReference type="GO" id="GO:0042134">
    <property type="term" value="F:rRNA primary transcript binding"/>
    <property type="evidence" value="ECO:0007669"/>
    <property type="project" value="InterPro"/>
</dbReference>
<dbReference type="GO" id="GO:0030687">
    <property type="term" value="C:preribosome, large subunit precursor"/>
    <property type="evidence" value="ECO:0007669"/>
    <property type="project" value="TreeGrafter"/>
</dbReference>
<dbReference type="PANTHER" id="PTHR22734">
    <property type="entry name" value="U3 SMALL NUCLEOLAR RIBONUCLEOPROTEIN PROTEIN IMP4"/>
    <property type="match status" value="1"/>
</dbReference>